<dbReference type="Pfam" id="PF24657">
    <property type="entry name" value="DUF7646"/>
    <property type="match status" value="1"/>
</dbReference>
<dbReference type="OMA" id="ICAQVEE"/>
<accession>A2Y7M9</accession>
<feature type="domain" description="DUF7646" evidence="9">
    <location>
        <begin position="325"/>
        <end position="363"/>
    </location>
</feature>
<dbReference type="InterPro" id="IPR056428">
    <property type="entry name" value="WH_GTF3C1"/>
</dbReference>
<dbReference type="GO" id="GO:0005634">
    <property type="term" value="C:nucleus"/>
    <property type="evidence" value="ECO:0007669"/>
    <property type="project" value="UniProtKB-SubCell"/>
</dbReference>
<dbReference type="GO" id="GO:0003677">
    <property type="term" value="F:DNA binding"/>
    <property type="evidence" value="ECO:0007669"/>
    <property type="project" value="UniProtKB-KW"/>
</dbReference>
<dbReference type="Pfam" id="PF04182">
    <property type="entry name" value="B-block_TFIIIC"/>
    <property type="match status" value="1"/>
</dbReference>
<keyword evidence="5" id="KW-0539">Nucleus</keyword>
<dbReference type="InterPro" id="IPR056020">
    <property type="entry name" value="DUF7599"/>
</dbReference>
<feature type="domain" description="DUF7599" evidence="8">
    <location>
        <begin position="263"/>
        <end position="316"/>
    </location>
</feature>
<dbReference type="GO" id="GO:0042791">
    <property type="term" value="P:5S class rRNA transcription by RNA polymerase III"/>
    <property type="evidence" value="ECO:0007669"/>
    <property type="project" value="TreeGrafter"/>
</dbReference>
<dbReference type="Pfam" id="PF24538">
    <property type="entry name" value="DUF7599"/>
    <property type="match status" value="1"/>
</dbReference>
<dbReference type="GO" id="GO:0000127">
    <property type="term" value="C:transcription factor TFIIIC complex"/>
    <property type="evidence" value="ECO:0007669"/>
    <property type="project" value="InterPro"/>
</dbReference>
<evidence type="ECO:0000259" key="8">
    <source>
        <dbReference type="Pfam" id="PF24538"/>
    </source>
</evidence>
<evidence type="ECO:0000256" key="3">
    <source>
        <dbReference type="ARBA" id="ARBA00023125"/>
    </source>
</evidence>
<sequence length="375" mass="41306">MDALVSAALEEVSARLSAGIPVTDLWAALRGALEAAGLPIGPAVKRAVWARLIVLPVISVVLGEAEAEAEGPVVDDPKVGVEDAERLGMRLVASAALRDNFLGMYDLRHSKSEMSAVQKKALQRVGASRTSGVTKNDLCKSFGMEGNNFHYIVQSLQSQKLIVRRSTIIKFKGNGAEKEDASQNKRVTNTNSLYLTRYAKDCMNSHQRIEIIKPGLLVSNEETNIDDLQDGTFGVNSDNDVSIHDYLPAMKAICDKLEEASGRVLHRLGDAHLVEEFDAKVDDKKSPARFHTLVWMQIVPCLRLLKKFDPNEFLPKIQTSNYKLGKKGQATDQIMELSLENCIYDMISAQGPKGITLVENTIQLHCSSWFLVDSI</sequence>
<comment type="subcellular location">
    <subcellularLocation>
        <location evidence="1">Nucleus</location>
    </subcellularLocation>
</comment>
<evidence type="ECO:0000313" key="10">
    <source>
        <dbReference type="EMBL" id="EAY99089.1"/>
    </source>
</evidence>
<evidence type="ECO:0000256" key="2">
    <source>
        <dbReference type="ARBA" id="ARBA00022553"/>
    </source>
</evidence>
<gene>
    <name evidence="10" type="ORF">OsI_21046</name>
</gene>
<evidence type="ECO:0000256" key="1">
    <source>
        <dbReference type="ARBA" id="ARBA00004123"/>
    </source>
</evidence>
<dbReference type="Pfam" id="PF23704">
    <property type="entry name" value="WHD_GTF3C1_N"/>
    <property type="match status" value="1"/>
</dbReference>
<evidence type="ECO:0000313" key="11">
    <source>
        <dbReference type="Proteomes" id="UP000007015"/>
    </source>
</evidence>
<keyword evidence="11" id="KW-1185">Reference proteome</keyword>
<dbReference type="InterPro" id="IPR007309">
    <property type="entry name" value="TFIIIC_Bblock-bd"/>
</dbReference>
<organism evidence="10 11">
    <name type="scientific">Oryza sativa subsp. indica</name>
    <name type="common">Rice</name>
    <dbReference type="NCBI Taxonomy" id="39946"/>
    <lineage>
        <taxon>Eukaryota</taxon>
        <taxon>Viridiplantae</taxon>
        <taxon>Streptophyta</taxon>
        <taxon>Embryophyta</taxon>
        <taxon>Tracheophyta</taxon>
        <taxon>Spermatophyta</taxon>
        <taxon>Magnoliopsida</taxon>
        <taxon>Liliopsida</taxon>
        <taxon>Poales</taxon>
        <taxon>Poaceae</taxon>
        <taxon>BOP clade</taxon>
        <taxon>Oryzoideae</taxon>
        <taxon>Oryzeae</taxon>
        <taxon>Oryzinae</taxon>
        <taxon>Oryza</taxon>
        <taxon>Oryza sativa</taxon>
    </lineage>
</organism>
<keyword evidence="3" id="KW-0238">DNA-binding</keyword>
<dbReference type="Gramene" id="BGIOSGA017536-TA">
    <property type="protein sequence ID" value="BGIOSGA017536-PA"/>
    <property type="gene ID" value="BGIOSGA017536"/>
</dbReference>
<evidence type="ECO:0000259" key="6">
    <source>
        <dbReference type="Pfam" id="PF04182"/>
    </source>
</evidence>
<protein>
    <submittedName>
        <fullName evidence="10">Uncharacterized protein</fullName>
    </submittedName>
</protein>
<name>A2Y7M9_ORYSI</name>
<dbReference type="HOGENOM" id="CLU_062722_0_0_1"/>
<dbReference type="PANTHER" id="PTHR15180">
    <property type="entry name" value="GENERAL TRANSCRIPTION FACTOR 3C POLYPEPTIDE 1"/>
    <property type="match status" value="1"/>
</dbReference>
<proteinExistence type="predicted"/>
<reference evidence="10 11" key="1">
    <citation type="journal article" date="2005" name="PLoS Biol.">
        <title>The genomes of Oryza sativa: a history of duplications.</title>
        <authorList>
            <person name="Yu J."/>
            <person name="Wang J."/>
            <person name="Lin W."/>
            <person name="Li S."/>
            <person name="Li H."/>
            <person name="Zhou J."/>
            <person name="Ni P."/>
            <person name="Dong W."/>
            <person name="Hu S."/>
            <person name="Zeng C."/>
            <person name="Zhang J."/>
            <person name="Zhang Y."/>
            <person name="Li R."/>
            <person name="Xu Z."/>
            <person name="Li S."/>
            <person name="Li X."/>
            <person name="Zheng H."/>
            <person name="Cong L."/>
            <person name="Lin L."/>
            <person name="Yin J."/>
            <person name="Geng J."/>
            <person name="Li G."/>
            <person name="Shi J."/>
            <person name="Liu J."/>
            <person name="Lv H."/>
            <person name="Li J."/>
            <person name="Wang J."/>
            <person name="Deng Y."/>
            <person name="Ran L."/>
            <person name="Shi X."/>
            <person name="Wang X."/>
            <person name="Wu Q."/>
            <person name="Li C."/>
            <person name="Ren X."/>
            <person name="Wang J."/>
            <person name="Wang X."/>
            <person name="Li D."/>
            <person name="Liu D."/>
            <person name="Zhang X."/>
            <person name="Ji Z."/>
            <person name="Zhao W."/>
            <person name="Sun Y."/>
            <person name="Zhang Z."/>
            <person name="Bao J."/>
            <person name="Han Y."/>
            <person name="Dong L."/>
            <person name="Ji J."/>
            <person name="Chen P."/>
            <person name="Wu S."/>
            <person name="Liu J."/>
            <person name="Xiao Y."/>
            <person name="Bu D."/>
            <person name="Tan J."/>
            <person name="Yang L."/>
            <person name="Ye C."/>
            <person name="Zhang J."/>
            <person name="Xu J."/>
            <person name="Zhou Y."/>
            <person name="Yu Y."/>
            <person name="Zhang B."/>
            <person name="Zhuang S."/>
            <person name="Wei H."/>
            <person name="Liu B."/>
            <person name="Lei M."/>
            <person name="Yu H."/>
            <person name="Li Y."/>
            <person name="Xu H."/>
            <person name="Wei S."/>
            <person name="He X."/>
            <person name="Fang L."/>
            <person name="Zhang Z."/>
            <person name="Zhang Y."/>
            <person name="Huang X."/>
            <person name="Su Z."/>
            <person name="Tong W."/>
            <person name="Li J."/>
            <person name="Tong Z."/>
            <person name="Li S."/>
            <person name="Ye J."/>
            <person name="Wang L."/>
            <person name="Fang L."/>
            <person name="Lei T."/>
            <person name="Chen C."/>
            <person name="Chen H."/>
            <person name="Xu Z."/>
            <person name="Li H."/>
            <person name="Huang H."/>
            <person name="Zhang F."/>
            <person name="Xu H."/>
            <person name="Li N."/>
            <person name="Zhao C."/>
            <person name="Li S."/>
            <person name="Dong L."/>
            <person name="Huang Y."/>
            <person name="Li L."/>
            <person name="Xi Y."/>
            <person name="Qi Q."/>
            <person name="Li W."/>
            <person name="Zhang B."/>
            <person name="Hu W."/>
            <person name="Zhang Y."/>
            <person name="Tian X."/>
            <person name="Jiao Y."/>
            <person name="Liang X."/>
            <person name="Jin J."/>
            <person name="Gao L."/>
            <person name="Zheng W."/>
            <person name="Hao B."/>
            <person name="Liu S."/>
            <person name="Wang W."/>
            <person name="Yuan L."/>
            <person name="Cao M."/>
            <person name="McDermott J."/>
            <person name="Samudrala R."/>
            <person name="Wang J."/>
            <person name="Wong G.K."/>
            <person name="Yang H."/>
        </authorList>
    </citation>
    <scope>NUCLEOTIDE SEQUENCE [LARGE SCALE GENOMIC DNA]</scope>
    <source>
        <strain evidence="11">cv. 93-11</strain>
    </source>
</reference>
<dbReference type="EMBL" id="CM000130">
    <property type="protein sequence ID" value="EAY99089.1"/>
    <property type="molecule type" value="Genomic_DNA"/>
</dbReference>
<dbReference type="PANTHER" id="PTHR15180:SF1">
    <property type="entry name" value="GENERAL TRANSCRIPTION FACTOR 3C POLYPEPTIDE 1"/>
    <property type="match status" value="1"/>
</dbReference>
<feature type="domain" description="B-block binding subunit of TFIIIC" evidence="6">
    <location>
        <begin position="116"/>
        <end position="201"/>
    </location>
</feature>
<dbReference type="AlphaFoldDB" id="A2Y7M9"/>
<feature type="domain" description="General transcription factor 3C polypeptide 1 winged-helix" evidence="7">
    <location>
        <begin position="1"/>
        <end position="105"/>
    </location>
</feature>
<dbReference type="Proteomes" id="UP000007015">
    <property type="component" value="Chromosome 5"/>
</dbReference>
<evidence type="ECO:0000259" key="7">
    <source>
        <dbReference type="Pfam" id="PF23704"/>
    </source>
</evidence>
<evidence type="ECO:0000256" key="4">
    <source>
        <dbReference type="ARBA" id="ARBA00023163"/>
    </source>
</evidence>
<dbReference type="STRING" id="39946.A2Y7M9"/>
<dbReference type="GO" id="GO:0006384">
    <property type="term" value="P:transcription initiation at RNA polymerase III promoter"/>
    <property type="evidence" value="ECO:0007669"/>
    <property type="project" value="InterPro"/>
</dbReference>
<evidence type="ECO:0000256" key="5">
    <source>
        <dbReference type="ARBA" id="ARBA00023242"/>
    </source>
</evidence>
<dbReference type="InterPro" id="IPR056063">
    <property type="entry name" value="DUF7646"/>
</dbReference>
<keyword evidence="2" id="KW-0597">Phosphoprotein</keyword>
<dbReference type="InterPro" id="IPR044210">
    <property type="entry name" value="Tfc3-like"/>
</dbReference>
<keyword evidence="4" id="KW-0804">Transcription</keyword>
<evidence type="ECO:0000259" key="9">
    <source>
        <dbReference type="Pfam" id="PF24657"/>
    </source>
</evidence>